<dbReference type="Gene3D" id="2.130.10.10">
    <property type="entry name" value="YVTN repeat-like/Quinoprotein amine dehydrogenase"/>
    <property type="match status" value="1"/>
</dbReference>
<evidence type="ECO:0000256" key="1">
    <source>
        <dbReference type="SAM" id="Phobius"/>
    </source>
</evidence>
<accession>A0A5C7FS21</accession>
<keyword evidence="1" id="KW-0812">Transmembrane</keyword>
<keyword evidence="1" id="KW-1133">Transmembrane helix</keyword>
<protein>
    <submittedName>
        <fullName evidence="2">Histidine kinase</fullName>
    </submittedName>
</protein>
<dbReference type="EMBL" id="VOXD01000018">
    <property type="protein sequence ID" value="TXF88936.1"/>
    <property type="molecule type" value="Genomic_DNA"/>
</dbReference>
<keyword evidence="3" id="KW-1185">Reference proteome</keyword>
<evidence type="ECO:0000313" key="2">
    <source>
        <dbReference type="EMBL" id="TXF88936.1"/>
    </source>
</evidence>
<reference evidence="2 3" key="1">
    <citation type="submission" date="2019-08" db="EMBL/GenBank/DDBJ databases">
        <title>Lewinella sp. strain SSH13 Genome sequencing and assembly.</title>
        <authorList>
            <person name="Kim I."/>
        </authorList>
    </citation>
    <scope>NUCLEOTIDE SEQUENCE [LARGE SCALE GENOMIC DNA]</scope>
    <source>
        <strain evidence="2 3">SSH13</strain>
    </source>
</reference>
<comment type="caution">
    <text evidence="2">The sequence shown here is derived from an EMBL/GenBank/DDBJ whole genome shotgun (WGS) entry which is preliminary data.</text>
</comment>
<feature type="transmembrane region" description="Helical" evidence="1">
    <location>
        <begin position="39"/>
        <end position="59"/>
    </location>
</feature>
<proteinExistence type="predicted"/>
<keyword evidence="1" id="KW-0472">Membrane</keyword>
<dbReference type="OrthoDB" id="799853at2"/>
<organism evidence="2 3">
    <name type="scientific">Neolewinella aurantiaca</name>
    <dbReference type="NCBI Taxonomy" id="2602767"/>
    <lineage>
        <taxon>Bacteria</taxon>
        <taxon>Pseudomonadati</taxon>
        <taxon>Bacteroidota</taxon>
        <taxon>Saprospiria</taxon>
        <taxon>Saprospirales</taxon>
        <taxon>Lewinellaceae</taxon>
        <taxon>Neolewinella</taxon>
    </lineage>
</organism>
<dbReference type="InterPro" id="IPR011110">
    <property type="entry name" value="Reg_prop"/>
</dbReference>
<dbReference type="AlphaFoldDB" id="A0A5C7FS21"/>
<evidence type="ECO:0000313" key="3">
    <source>
        <dbReference type="Proteomes" id="UP000321907"/>
    </source>
</evidence>
<name>A0A5C7FS21_9BACT</name>
<sequence length="401" mass="44883">MLLRRGGGVFPVLQAFTFQNKARAFIEDRKQIFPFMIKSFIQLLVPAGLLLLVMFALAACNGQSEMSPPVISNEVKPKTTKPADFDPYFSPTASVSSEFGPKSITRNIIQDRNGDVWLATWEGIIRYDGTSFTNFTNKDRLRRYHVFSAMEDRDGKLWFGTIGAGGYRYDGTAFTNITTEDGLAHDKQLCLYQDRSGKIWIGTVGGISIYNGSSYRTISTKDGLPDNAANSILEDRSGKFWIASSGALCVYDGLTFSIVRVNDEKNRTTSDQNGEAFYNTRSVIEDKKGNVWFGGNGGLWRYRTDGELTQFATEFIGYIYEDTQGNIWTSSAAPGKPDEWRLSRYDANGLDGDPVKPAVILQRRDMFFGITEDKDGGIWLGSLNGVGRYDGEEFDWFREGE</sequence>
<gene>
    <name evidence="2" type="ORF">FUA23_12830</name>
</gene>
<keyword evidence="2" id="KW-0808">Transferase</keyword>
<keyword evidence="2" id="KW-0418">Kinase</keyword>
<dbReference type="GO" id="GO:0016301">
    <property type="term" value="F:kinase activity"/>
    <property type="evidence" value="ECO:0007669"/>
    <property type="project" value="UniProtKB-KW"/>
</dbReference>
<dbReference type="SUPFAM" id="SSF63829">
    <property type="entry name" value="Calcium-dependent phosphotriesterase"/>
    <property type="match status" value="1"/>
</dbReference>
<dbReference type="Proteomes" id="UP000321907">
    <property type="component" value="Unassembled WGS sequence"/>
</dbReference>
<dbReference type="InterPro" id="IPR015943">
    <property type="entry name" value="WD40/YVTN_repeat-like_dom_sf"/>
</dbReference>
<dbReference type="Pfam" id="PF07494">
    <property type="entry name" value="Reg_prop"/>
    <property type="match status" value="4"/>
</dbReference>